<gene>
    <name evidence="2" type="ORF">VT52_020190</name>
</gene>
<feature type="region of interest" description="Disordered" evidence="1">
    <location>
        <begin position="35"/>
        <end position="94"/>
    </location>
</feature>
<name>A0A1J4Q0V3_9ACTN</name>
<dbReference type="Proteomes" id="UP000034838">
    <property type="component" value="Unassembled WGS sequence"/>
</dbReference>
<organism evidence="2 3">
    <name type="scientific">Streptomyces malaysiense</name>
    <dbReference type="NCBI Taxonomy" id="1428626"/>
    <lineage>
        <taxon>Bacteria</taxon>
        <taxon>Bacillati</taxon>
        <taxon>Actinomycetota</taxon>
        <taxon>Actinomycetes</taxon>
        <taxon>Kitasatosporales</taxon>
        <taxon>Streptomycetaceae</taxon>
        <taxon>Streptomyces</taxon>
    </lineage>
</organism>
<dbReference type="EMBL" id="LBDA02000048">
    <property type="protein sequence ID" value="OIK25783.1"/>
    <property type="molecule type" value="Genomic_DNA"/>
</dbReference>
<comment type="caution">
    <text evidence="2">The sequence shown here is derived from an EMBL/GenBank/DDBJ whole genome shotgun (WGS) entry which is preliminary data.</text>
</comment>
<sequence>MGELAWGHARRILAQHGTDPATGDEIAEAAVALLDRAADGPKDKPAKASRASRRGRKVAARTRATAEPSWPRPDEPAEEPAAEPVETDEDELADVIPLEILPCSCLEDRSLGG</sequence>
<dbReference type="AlphaFoldDB" id="A0A1J4Q0V3"/>
<accession>A0A1J4Q0V3</accession>
<reference evidence="2" key="1">
    <citation type="submission" date="2016-10" db="EMBL/GenBank/DDBJ databases">
        <title>Genome sequence of Streptomyces malaysiense MUSC 136.</title>
        <authorList>
            <person name="Lee L.-H."/>
            <person name="Ser H.-L."/>
        </authorList>
    </citation>
    <scope>NUCLEOTIDE SEQUENCE [LARGE SCALE GENOMIC DNA]</scope>
    <source>
        <strain evidence="2">MUSC 136</strain>
    </source>
</reference>
<feature type="compositionally biased region" description="Basic residues" evidence="1">
    <location>
        <begin position="50"/>
        <end position="60"/>
    </location>
</feature>
<protein>
    <submittedName>
        <fullName evidence="2">Uncharacterized protein</fullName>
    </submittedName>
</protein>
<keyword evidence="3" id="KW-1185">Reference proteome</keyword>
<proteinExistence type="predicted"/>
<evidence type="ECO:0000313" key="2">
    <source>
        <dbReference type="EMBL" id="OIK25783.1"/>
    </source>
</evidence>
<feature type="compositionally biased region" description="Acidic residues" evidence="1">
    <location>
        <begin position="76"/>
        <end position="93"/>
    </location>
</feature>
<evidence type="ECO:0000313" key="3">
    <source>
        <dbReference type="Proteomes" id="UP000034838"/>
    </source>
</evidence>
<evidence type="ECO:0000256" key="1">
    <source>
        <dbReference type="SAM" id="MobiDB-lite"/>
    </source>
</evidence>
<feature type="compositionally biased region" description="Basic and acidic residues" evidence="1">
    <location>
        <begin position="36"/>
        <end position="46"/>
    </location>
</feature>